<reference evidence="1 2" key="1">
    <citation type="journal article" date="2018" name="PLoS Genet.">
        <title>Population sequencing reveals clonal diversity and ancestral inbreeding in the grapevine cultivar Chardonnay.</title>
        <authorList>
            <person name="Roach M.J."/>
            <person name="Johnson D.L."/>
            <person name="Bohlmann J."/>
            <person name="van Vuuren H.J."/>
            <person name="Jones S.J."/>
            <person name="Pretorius I.S."/>
            <person name="Schmidt S.A."/>
            <person name="Borneman A.R."/>
        </authorList>
    </citation>
    <scope>NUCLEOTIDE SEQUENCE [LARGE SCALE GENOMIC DNA]</scope>
    <source>
        <strain evidence="2">cv. Chardonnay</strain>
        <tissue evidence="1">Leaf</tissue>
    </source>
</reference>
<dbReference type="PANTHER" id="PTHR47481:SF22">
    <property type="entry name" value="RETROTRANSPOSON GAG DOMAIN-CONTAINING PROTEIN"/>
    <property type="match status" value="1"/>
</dbReference>
<accession>A0A438DXD1</accession>
<dbReference type="Pfam" id="PF14223">
    <property type="entry name" value="Retrotran_gag_2"/>
    <property type="match status" value="1"/>
</dbReference>
<evidence type="ECO:0000313" key="2">
    <source>
        <dbReference type="Proteomes" id="UP000288805"/>
    </source>
</evidence>
<sequence>MATDSVKNNPVITVSTTAPLSAVNLITINAVAQLPLKLTSVNYISCQEAWTRVAQMYTKKSHGHIIYLKDKFSQITCRCKSMAEFLLSIKNIVNKLGAPPSDANLLLYNTYALEHAYKELIAALHNQDPIVPFEELYDQLVNHDIFLHHGDVTPKPNPPTVNLTCKIPLNNKKPYPSKHS</sequence>
<comment type="caution">
    <text evidence="1">The sequence shown here is derived from an EMBL/GenBank/DDBJ whole genome shotgun (WGS) entry which is preliminary data.</text>
</comment>
<name>A0A438DXD1_VITVI</name>
<evidence type="ECO:0000313" key="1">
    <source>
        <dbReference type="EMBL" id="RVW40047.1"/>
    </source>
</evidence>
<dbReference type="Proteomes" id="UP000288805">
    <property type="component" value="Unassembled WGS sequence"/>
</dbReference>
<protein>
    <recommendedName>
        <fullName evidence="3">Retrovirus-related Pol polyprotein from transposon RE1</fullName>
    </recommendedName>
</protein>
<proteinExistence type="predicted"/>
<dbReference type="AlphaFoldDB" id="A0A438DXD1"/>
<gene>
    <name evidence="1" type="ORF">CK203_081908</name>
</gene>
<dbReference type="PANTHER" id="PTHR47481">
    <property type="match status" value="1"/>
</dbReference>
<evidence type="ECO:0008006" key="3">
    <source>
        <dbReference type="Google" id="ProtNLM"/>
    </source>
</evidence>
<organism evidence="1 2">
    <name type="scientific">Vitis vinifera</name>
    <name type="common">Grape</name>
    <dbReference type="NCBI Taxonomy" id="29760"/>
    <lineage>
        <taxon>Eukaryota</taxon>
        <taxon>Viridiplantae</taxon>
        <taxon>Streptophyta</taxon>
        <taxon>Embryophyta</taxon>
        <taxon>Tracheophyta</taxon>
        <taxon>Spermatophyta</taxon>
        <taxon>Magnoliopsida</taxon>
        <taxon>eudicotyledons</taxon>
        <taxon>Gunneridae</taxon>
        <taxon>Pentapetalae</taxon>
        <taxon>rosids</taxon>
        <taxon>Vitales</taxon>
        <taxon>Vitaceae</taxon>
        <taxon>Viteae</taxon>
        <taxon>Vitis</taxon>
    </lineage>
</organism>
<dbReference type="EMBL" id="QGNW01001465">
    <property type="protein sequence ID" value="RVW40047.1"/>
    <property type="molecule type" value="Genomic_DNA"/>
</dbReference>